<dbReference type="PANTHER" id="PTHR21294">
    <property type="entry name" value="ELECTRON TRANSFER FLAVOPROTEIN BETA-SUBUNIT"/>
    <property type="match status" value="1"/>
</dbReference>
<gene>
    <name evidence="10" type="primary">etfB</name>
    <name evidence="10" type="ORF">PADco_2760</name>
</gene>
<dbReference type="Proteomes" id="UP000595708">
    <property type="component" value="Chromosome"/>
</dbReference>
<dbReference type="GO" id="GO:0009055">
    <property type="term" value="F:electron transfer activity"/>
    <property type="evidence" value="ECO:0007669"/>
    <property type="project" value="InterPro"/>
</dbReference>
<keyword evidence="4" id="KW-0813">Transport</keyword>
<dbReference type="CDD" id="cd01714">
    <property type="entry name" value="ETF_beta"/>
    <property type="match status" value="1"/>
</dbReference>
<keyword evidence="5" id="KW-0249">Electron transport</keyword>
<dbReference type="GO" id="GO:0046395">
    <property type="term" value="P:carboxylic acid catabolic process"/>
    <property type="evidence" value="ECO:0007669"/>
    <property type="project" value="UniProtKB-ARBA"/>
</dbReference>
<evidence type="ECO:0000313" key="11">
    <source>
        <dbReference type="Proteomes" id="UP000595708"/>
    </source>
</evidence>
<dbReference type="SMART" id="SM00893">
    <property type="entry name" value="ETF"/>
    <property type="match status" value="1"/>
</dbReference>
<comment type="subunit">
    <text evidence="2">Heterodimer of an alpha and a beta subunit.</text>
</comment>
<dbReference type="SUPFAM" id="SSF52402">
    <property type="entry name" value="Adenine nucleotide alpha hydrolases-like"/>
    <property type="match status" value="1"/>
</dbReference>
<dbReference type="AlphaFoldDB" id="A0A7R7ABT3"/>
<evidence type="ECO:0000256" key="2">
    <source>
        <dbReference type="ARBA" id="ARBA00011355"/>
    </source>
</evidence>
<evidence type="ECO:0000256" key="5">
    <source>
        <dbReference type="ARBA" id="ARBA00022982"/>
    </source>
</evidence>
<dbReference type="Gene3D" id="3.40.50.620">
    <property type="entry name" value="HUPs"/>
    <property type="match status" value="1"/>
</dbReference>
<accession>A0A7R7ABT3</accession>
<name>A0A7R7ABT3_9PROT</name>
<organism evidence="10 11">
    <name type="scientific">Candidatus Profftella armatura</name>
    <name type="common">Diaphorina cf. continua</name>
    <dbReference type="NCBI Taxonomy" id="2661583"/>
    <lineage>
        <taxon>Bacteria</taxon>
        <taxon>Pseudomonadati</taxon>
        <taxon>Pseudomonadota</taxon>
        <taxon>Betaproteobacteria</taxon>
        <taxon>Candidatus Profftella</taxon>
    </lineage>
</organism>
<dbReference type="EMBL" id="AP023215">
    <property type="protein sequence ID" value="BCG49696.1"/>
    <property type="molecule type" value="Genomic_DNA"/>
</dbReference>
<evidence type="ECO:0000256" key="6">
    <source>
        <dbReference type="ARBA" id="ARBA00025649"/>
    </source>
</evidence>
<proteinExistence type="inferred from homology"/>
<dbReference type="KEGG" id="parm:PADco_2760"/>
<dbReference type="RefSeq" id="WP_201329685.1">
    <property type="nucleotide sequence ID" value="NZ_AP023215.1"/>
</dbReference>
<dbReference type="InterPro" id="IPR012255">
    <property type="entry name" value="ETF_b"/>
</dbReference>
<evidence type="ECO:0000256" key="3">
    <source>
        <dbReference type="ARBA" id="ARBA00016797"/>
    </source>
</evidence>
<evidence type="ECO:0000259" key="9">
    <source>
        <dbReference type="SMART" id="SM00893"/>
    </source>
</evidence>
<evidence type="ECO:0000256" key="4">
    <source>
        <dbReference type="ARBA" id="ARBA00022448"/>
    </source>
</evidence>
<evidence type="ECO:0000256" key="7">
    <source>
        <dbReference type="ARBA" id="ARBA00042002"/>
    </source>
</evidence>
<comment type="function">
    <text evidence="6">The electron transfer flavoprotein serves as a specific electron acceptor for other dehydrogenases. It transfers the electrons to the main respiratory chain via ETF-ubiquinone oxidoreductase (ETF dehydrogenase).</text>
</comment>
<dbReference type="Pfam" id="PF01012">
    <property type="entry name" value="ETF"/>
    <property type="match status" value="1"/>
</dbReference>
<protein>
    <recommendedName>
        <fullName evidence="3">Electron transfer flavoprotein subunit beta</fullName>
    </recommendedName>
    <alternativeName>
        <fullName evidence="7">Electron transfer flavoprotein small subunit</fullName>
    </alternativeName>
</protein>
<dbReference type="FunFam" id="3.40.50.620:FF:000011">
    <property type="entry name" value="Electron transfer flavoprotein subunit beta"/>
    <property type="match status" value="1"/>
</dbReference>
<sequence length="250" mass="28217">MKILVPIKRVVDYNTKVHIKPDYTNVDISNIKMSINPFDEIAIEAAIRLRESGKAKEVIAVSCGNKKCKEILQIAMAMGVDRSILIETDIALQSLSVAKLLKVIVKKENPQLIILGKQAIDNDNNQTGQMLAALLNWPQATFVSQIFLKKNNKIIVTQEIEYGKEKILLSLPAIITTDLRMNEPRYVTLMNIIKARKKNINIFKIDELNVNIKTGLKIIKVKESHKNNLGVKVKNVIELIDKLKNEAKII</sequence>
<keyword evidence="11" id="KW-1185">Reference proteome</keyword>
<dbReference type="InterPro" id="IPR014729">
    <property type="entry name" value="Rossmann-like_a/b/a_fold"/>
</dbReference>
<dbReference type="InterPro" id="IPR033948">
    <property type="entry name" value="ETF_beta_N"/>
</dbReference>
<comment type="cofactor">
    <cofactor evidence="8">
        <name>AMP</name>
        <dbReference type="ChEBI" id="CHEBI:456215"/>
    </cofactor>
</comment>
<evidence type="ECO:0000313" key="10">
    <source>
        <dbReference type="EMBL" id="BCG49696.1"/>
    </source>
</evidence>
<comment type="similarity">
    <text evidence="1">Belongs to the ETF beta-subunit/FixA family.</text>
</comment>
<reference evidence="10 11" key="1">
    <citation type="journal article" date="2020" name="Genome Biol. Evol.">
        <title>Comparative Genomics Underlines Multiple Roles of Profftella, an Obligate Symbiont of Psyllids: Providing Toxins, Vitamins, and Carotenoids.</title>
        <authorList>
            <person name="Nakabachi A."/>
            <person name="Piel J."/>
            <person name="Malenovsky I."/>
            <person name="Hirose Y."/>
        </authorList>
    </citation>
    <scope>NUCLEOTIDE SEQUENCE [LARGE SCALE GENOMIC DNA]</scope>
    <source>
        <strain evidence="10 11">Dco</strain>
    </source>
</reference>
<dbReference type="PANTHER" id="PTHR21294:SF8">
    <property type="entry name" value="ELECTRON TRANSFER FLAVOPROTEIN SUBUNIT BETA"/>
    <property type="match status" value="1"/>
</dbReference>
<dbReference type="PIRSF" id="PIRSF000090">
    <property type="entry name" value="Beta-ETF"/>
    <property type="match status" value="1"/>
</dbReference>
<dbReference type="InterPro" id="IPR014730">
    <property type="entry name" value="ETF_a/b_N"/>
</dbReference>
<evidence type="ECO:0000256" key="1">
    <source>
        <dbReference type="ARBA" id="ARBA00007557"/>
    </source>
</evidence>
<evidence type="ECO:0000256" key="8">
    <source>
        <dbReference type="ARBA" id="ARBA00049933"/>
    </source>
</evidence>
<feature type="domain" description="Electron transfer flavoprotein alpha/beta-subunit N-terminal" evidence="9">
    <location>
        <begin position="24"/>
        <end position="212"/>
    </location>
</feature>